<sequence length="476" mass="53140" precursor="true">MKRRDFLKLSAVSVFSSFAGCLKNNNMFHAASSPAAKRPNIVFFFCDDMGWGDLGCYGNDRIKTPNIDKFAKEGTLLTNFYVNSPVCSPTRASVMTGRFPAELRFFYALAAVEQNKERGMPNYLDPELPMLPRLLKTAGYTTGHFGKWHMGGPQDKTAPPPAEYGIDQSATFLSNGPGCYPPNSPQHESSKHIVNHAIKFIEQNGNKPFFANVSLSEPHSILVPSDEQMEPYKKWGPTKGGYRGAMQVYYAVISNIDREFGRLMDKLDELAIRDNTLVVFSSDNGPSPIWGWDTSHSGAGSTGPFRGCKASLYEGGIRAPFITRWPKVIPENKVDNELVLSTADLLPTFCAAADAKLPAEMKISGENMLDSLAGSRRQRSKPILWEYRYLAWGRHIQKSPALAIREGKWKLLMNPDGSRVELYDLKENPSETDNKASEQPIVVKKLRKKLLAWHKTIPLSDELPDAAGSFHYPWPK</sequence>
<keyword evidence="5" id="KW-0732">Signal</keyword>
<name>A0A1Q2MBJ4_9BACT</name>
<dbReference type="GO" id="GO:0004065">
    <property type="term" value="F:arylsulfatase activity"/>
    <property type="evidence" value="ECO:0007669"/>
    <property type="project" value="UniProtKB-EC"/>
</dbReference>
<dbReference type="Proteomes" id="UP000188181">
    <property type="component" value="Chromosome"/>
</dbReference>
<dbReference type="PROSITE" id="PS00523">
    <property type="entry name" value="SULFATASE_1"/>
    <property type="match status" value="1"/>
</dbReference>
<feature type="chain" id="PRO_5013201992" evidence="5">
    <location>
        <begin position="20"/>
        <end position="476"/>
    </location>
</feature>
<evidence type="ECO:0000259" key="6">
    <source>
        <dbReference type="Pfam" id="PF00884"/>
    </source>
</evidence>
<dbReference type="InterPro" id="IPR017850">
    <property type="entry name" value="Alkaline_phosphatase_core_sf"/>
</dbReference>
<dbReference type="KEGG" id="pbas:SMSP2_00388"/>
<dbReference type="InterPro" id="IPR000917">
    <property type="entry name" value="Sulfatase_N"/>
</dbReference>
<comment type="similarity">
    <text evidence="1">Belongs to the sulfatase family.</text>
</comment>
<keyword evidence="4" id="KW-0106">Calcium</keyword>
<organism evidence="7 8">
    <name type="scientific">Limihaloglobus sulfuriphilus</name>
    <dbReference type="NCBI Taxonomy" id="1851148"/>
    <lineage>
        <taxon>Bacteria</taxon>
        <taxon>Pseudomonadati</taxon>
        <taxon>Planctomycetota</taxon>
        <taxon>Phycisphaerae</taxon>
        <taxon>Sedimentisphaerales</taxon>
        <taxon>Sedimentisphaeraceae</taxon>
        <taxon>Limihaloglobus</taxon>
    </lineage>
</organism>
<dbReference type="PANTHER" id="PTHR42693">
    <property type="entry name" value="ARYLSULFATASE FAMILY MEMBER"/>
    <property type="match status" value="1"/>
</dbReference>
<keyword evidence="2" id="KW-0479">Metal-binding</keyword>
<dbReference type="SUPFAM" id="SSF53649">
    <property type="entry name" value="Alkaline phosphatase-like"/>
    <property type="match status" value="1"/>
</dbReference>
<evidence type="ECO:0000313" key="7">
    <source>
        <dbReference type="EMBL" id="AQQ70051.1"/>
    </source>
</evidence>
<dbReference type="RefSeq" id="WP_146682345.1">
    <property type="nucleotide sequence ID" value="NZ_CP019646.1"/>
</dbReference>
<protein>
    <submittedName>
        <fullName evidence="7">Arylsulfatase</fullName>
        <ecNumber evidence="7">3.1.6.1</ecNumber>
    </submittedName>
</protein>
<dbReference type="InterPro" id="IPR024607">
    <property type="entry name" value="Sulfatase_CS"/>
</dbReference>
<dbReference type="AlphaFoldDB" id="A0A1Q2MBJ4"/>
<dbReference type="EMBL" id="CP019646">
    <property type="protein sequence ID" value="AQQ70051.1"/>
    <property type="molecule type" value="Genomic_DNA"/>
</dbReference>
<dbReference type="GO" id="GO:0046872">
    <property type="term" value="F:metal ion binding"/>
    <property type="evidence" value="ECO:0007669"/>
    <property type="project" value="UniProtKB-KW"/>
</dbReference>
<dbReference type="PANTHER" id="PTHR42693:SF33">
    <property type="entry name" value="ARYLSULFATASE"/>
    <property type="match status" value="1"/>
</dbReference>
<dbReference type="PROSITE" id="PS51257">
    <property type="entry name" value="PROKAR_LIPOPROTEIN"/>
    <property type="match status" value="1"/>
</dbReference>
<reference evidence="8" key="1">
    <citation type="submission" date="2017-02" db="EMBL/GenBank/DDBJ databases">
        <title>Comparative genomics and description of representatives of a novel lineage of planctomycetes thriving in anoxic sediments.</title>
        <authorList>
            <person name="Spring S."/>
            <person name="Bunk B."/>
            <person name="Sproer C."/>
        </authorList>
    </citation>
    <scope>NUCLEOTIDE SEQUENCE [LARGE SCALE GENOMIC DNA]</scope>
    <source>
        <strain evidence="8">SM-Chi-D1</strain>
    </source>
</reference>
<dbReference type="EC" id="3.1.6.1" evidence="7"/>
<keyword evidence="8" id="KW-1185">Reference proteome</keyword>
<evidence type="ECO:0000256" key="1">
    <source>
        <dbReference type="ARBA" id="ARBA00008779"/>
    </source>
</evidence>
<accession>A0A1Q2MBJ4</accession>
<evidence type="ECO:0000256" key="3">
    <source>
        <dbReference type="ARBA" id="ARBA00022801"/>
    </source>
</evidence>
<dbReference type="InterPro" id="IPR050738">
    <property type="entry name" value="Sulfatase"/>
</dbReference>
<dbReference type="Gene3D" id="3.30.1120.10">
    <property type="match status" value="1"/>
</dbReference>
<proteinExistence type="inferred from homology"/>
<evidence type="ECO:0000256" key="5">
    <source>
        <dbReference type="SAM" id="SignalP"/>
    </source>
</evidence>
<dbReference type="Gene3D" id="3.40.720.10">
    <property type="entry name" value="Alkaline Phosphatase, subunit A"/>
    <property type="match status" value="1"/>
</dbReference>
<dbReference type="OrthoDB" id="9783154at2"/>
<evidence type="ECO:0000256" key="2">
    <source>
        <dbReference type="ARBA" id="ARBA00022723"/>
    </source>
</evidence>
<gene>
    <name evidence="7" type="primary">atsA_5</name>
    <name evidence="7" type="ORF">SMSP2_00388</name>
</gene>
<evidence type="ECO:0000313" key="8">
    <source>
        <dbReference type="Proteomes" id="UP000188181"/>
    </source>
</evidence>
<evidence type="ECO:0000256" key="4">
    <source>
        <dbReference type="ARBA" id="ARBA00022837"/>
    </source>
</evidence>
<dbReference type="Pfam" id="PF00884">
    <property type="entry name" value="Sulfatase"/>
    <property type="match status" value="1"/>
</dbReference>
<keyword evidence="3 7" id="KW-0378">Hydrolase</keyword>
<feature type="signal peptide" evidence="5">
    <location>
        <begin position="1"/>
        <end position="19"/>
    </location>
</feature>
<feature type="domain" description="Sulfatase N-terminal" evidence="6">
    <location>
        <begin position="39"/>
        <end position="354"/>
    </location>
</feature>